<keyword evidence="2" id="KW-1185">Reference proteome</keyword>
<reference evidence="1 2" key="1">
    <citation type="submission" date="2021-06" db="EMBL/GenBank/DDBJ databases">
        <authorList>
            <person name="Palmer J.M."/>
        </authorList>
    </citation>
    <scope>NUCLEOTIDE SEQUENCE [LARGE SCALE GENOMIC DNA]</scope>
    <source>
        <strain evidence="1 2">CL_MEX2019</strain>
        <tissue evidence="1">Muscle</tissue>
    </source>
</reference>
<sequence length="70" mass="7672">MLMSCVFGSCHACLACPFIVLFLPPPRFSWRVKVRAAISHLRAIRLVKAGFLRSGLLSIQRLSVVLCGAS</sequence>
<comment type="caution">
    <text evidence="1">The sequence shown here is derived from an EMBL/GenBank/DDBJ whole genome shotgun (WGS) entry which is preliminary data.</text>
</comment>
<gene>
    <name evidence="1" type="ORF">CHARACLAT_005221</name>
</gene>
<proteinExistence type="predicted"/>
<protein>
    <recommendedName>
        <fullName evidence="3">Secreted protein</fullName>
    </recommendedName>
</protein>
<evidence type="ECO:0008006" key="3">
    <source>
        <dbReference type="Google" id="ProtNLM"/>
    </source>
</evidence>
<dbReference type="Proteomes" id="UP001352852">
    <property type="component" value="Unassembled WGS sequence"/>
</dbReference>
<evidence type="ECO:0000313" key="1">
    <source>
        <dbReference type="EMBL" id="MED6263502.1"/>
    </source>
</evidence>
<evidence type="ECO:0000313" key="2">
    <source>
        <dbReference type="Proteomes" id="UP001352852"/>
    </source>
</evidence>
<organism evidence="1 2">
    <name type="scientific">Characodon lateralis</name>
    <dbReference type="NCBI Taxonomy" id="208331"/>
    <lineage>
        <taxon>Eukaryota</taxon>
        <taxon>Metazoa</taxon>
        <taxon>Chordata</taxon>
        <taxon>Craniata</taxon>
        <taxon>Vertebrata</taxon>
        <taxon>Euteleostomi</taxon>
        <taxon>Actinopterygii</taxon>
        <taxon>Neopterygii</taxon>
        <taxon>Teleostei</taxon>
        <taxon>Neoteleostei</taxon>
        <taxon>Acanthomorphata</taxon>
        <taxon>Ovalentaria</taxon>
        <taxon>Atherinomorphae</taxon>
        <taxon>Cyprinodontiformes</taxon>
        <taxon>Goodeidae</taxon>
        <taxon>Characodon</taxon>
    </lineage>
</organism>
<accession>A0ABU7CKL4</accession>
<name>A0ABU7CKL4_9TELE</name>
<dbReference type="EMBL" id="JAHUTJ010000251">
    <property type="protein sequence ID" value="MED6263502.1"/>
    <property type="molecule type" value="Genomic_DNA"/>
</dbReference>